<organism evidence="1 2">
    <name type="scientific">Mucor circinelloides f. lusitanicus</name>
    <name type="common">Mucor racemosus var. lusitanicus</name>
    <dbReference type="NCBI Taxonomy" id="29924"/>
    <lineage>
        <taxon>Eukaryota</taxon>
        <taxon>Fungi</taxon>
        <taxon>Fungi incertae sedis</taxon>
        <taxon>Mucoromycota</taxon>
        <taxon>Mucoromycotina</taxon>
        <taxon>Mucoromycetes</taxon>
        <taxon>Mucorales</taxon>
        <taxon>Mucorineae</taxon>
        <taxon>Mucoraceae</taxon>
        <taxon>Mucor</taxon>
    </lineage>
</organism>
<gene>
    <name evidence="1" type="ORF">FB192DRAFT_1246668</name>
</gene>
<dbReference type="EMBL" id="JAAECE010000006">
    <property type="protein sequence ID" value="KAF1800078.1"/>
    <property type="molecule type" value="Genomic_DNA"/>
</dbReference>
<dbReference type="Proteomes" id="UP000469890">
    <property type="component" value="Unassembled WGS sequence"/>
</dbReference>
<evidence type="ECO:0000313" key="2">
    <source>
        <dbReference type="Proteomes" id="UP000469890"/>
    </source>
</evidence>
<protein>
    <submittedName>
        <fullName evidence="1">Uncharacterized protein</fullName>
    </submittedName>
</protein>
<dbReference type="AlphaFoldDB" id="A0A8H4BDB5"/>
<reference evidence="1 2" key="1">
    <citation type="submission" date="2019-09" db="EMBL/GenBank/DDBJ databases">
        <authorList>
            <consortium name="DOE Joint Genome Institute"/>
            <person name="Mondo S.J."/>
            <person name="Navarro-Mendoza M.I."/>
            <person name="Perez-Arques C."/>
            <person name="Panchal S."/>
            <person name="Nicolas F.E."/>
            <person name="Ganguly P."/>
            <person name="Pangilinan J."/>
            <person name="Grigoriev I."/>
            <person name="Heitman J."/>
            <person name="Sanya K."/>
            <person name="Garre V."/>
        </authorList>
    </citation>
    <scope>NUCLEOTIDE SEQUENCE [LARGE SCALE GENOMIC DNA]</scope>
    <source>
        <strain evidence="1 2">MU402</strain>
    </source>
</reference>
<proteinExistence type="predicted"/>
<feature type="non-terminal residue" evidence="1">
    <location>
        <position position="1"/>
    </location>
</feature>
<feature type="non-terminal residue" evidence="1">
    <location>
        <position position="63"/>
    </location>
</feature>
<evidence type="ECO:0000313" key="1">
    <source>
        <dbReference type="EMBL" id="KAF1800078.1"/>
    </source>
</evidence>
<name>A0A8H4BDB5_MUCCL</name>
<comment type="caution">
    <text evidence="1">The sequence shown here is derived from an EMBL/GenBank/DDBJ whole genome shotgun (WGS) entry which is preliminary data.</text>
</comment>
<accession>A0A8H4BDB5</accession>
<sequence>KKISLERMSHPCPKCKHHASVQLIRSEKRWTVFNKIISSIMRVRYECSQCSFRDEELPHHSNE</sequence>